<dbReference type="Proteomes" id="UP000186058">
    <property type="component" value="Unassembled WGS sequence"/>
</dbReference>
<dbReference type="InterPro" id="IPR041669">
    <property type="entry name" value="TetR_C_15"/>
</dbReference>
<reference evidence="4 5" key="1">
    <citation type="submission" date="2016-03" db="EMBL/GenBank/DDBJ databases">
        <authorList>
            <person name="Sant'Anna F.H."/>
            <person name="Ambrosini A."/>
            <person name="Souza R."/>
            <person name="Bach E."/>
            <person name="Fernandes G."/>
            <person name="Balsanelli E."/>
            <person name="Baura V.A."/>
            <person name="Souza E.M."/>
            <person name="Passaglia L."/>
        </authorList>
    </citation>
    <scope>NUCLEOTIDE SEQUENCE [LARGE SCALE GENOMIC DNA]</scope>
    <source>
        <strain evidence="4 5">P26E</strain>
    </source>
</reference>
<evidence type="ECO:0000256" key="2">
    <source>
        <dbReference type="PROSITE-ProRule" id="PRU00335"/>
    </source>
</evidence>
<proteinExistence type="predicted"/>
<evidence type="ECO:0000256" key="1">
    <source>
        <dbReference type="ARBA" id="ARBA00023125"/>
    </source>
</evidence>
<dbReference type="Gene3D" id="1.10.357.10">
    <property type="entry name" value="Tetracycline Repressor, domain 2"/>
    <property type="match status" value="1"/>
</dbReference>
<sequence>MSDMEDKIRTPRQERSIKTKEAIIQAAMKLFSDKGFHQTNTKQIAAAAGVSTGSFYSYFVDKRAVFIDALKIYGDELMARIDASMSEINFKTIERTELITHLVDTLLVSHKAFIGYHKDLTIMYHSDEEIKQLMDAQYEVGRIKTLKYLQMGQDELKTEDVEAASIIVFETVSAIVDVISFSPQRIATDRLKSELVQMIISYLYK</sequence>
<dbReference type="PANTHER" id="PTHR43479:SF11">
    <property type="entry name" value="ACREF_ENVCD OPERON REPRESSOR-RELATED"/>
    <property type="match status" value="1"/>
</dbReference>
<dbReference type="PROSITE" id="PS50977">
    <property type="entry name" value="HTH_TETR_2"/>
    <property type="match status" value="1"/>
</dbReference>
<organism evidence="4 5">
    <name type="scientific">Paenibacillus helianthi</name>
    <dbReference type="NCBI Taxonomy" id="1349432"/>
    <lineage>
        <taxon>Bacteria</taxon>
        <taxon>Bacillati</taxon>
        <taxon>Bacillota</taxon>
        <taxon>Bacilli</taxon>
        <taxon>Bacillales</taxon>
        <taxon>Paenibacillaceae</taxon>
        <taxon>Paenibacillus</taxon>
    </lineage>
</organism>
<feature type="domain" description="HTH tetR-type" evidence="3">
    <location>
        <begin position="17"/>
        <end position="77"/>
    </location>
</feature>
<dbReference type="Pfam" id="PF00440">
    <property type="entry name" value="TetR_N"/>
    <property type="match status" value="1"/>
</dbReference>
<dbReference type="EMBL" id="LVWI01000086">
    <property type="protein sequence ID" value="OKP80007.1"/>
    <property type="molecule type" value="Genomic_DNA"/>
</dbReference>
<name>A0ABX3EIH3_9BACL</name>
<protein>
    <submittedName>
        <fullName evidence="4">TetR family transcriptional regulator</fullName>
    </submittedName>
</protein>
<evidence type="ECO:0000313" key="5">
    <source>
        <dbReference type="Proteomes" id="UP000186058"/>
    </source>
</evidence>
<dbReference type="SUPFAM" id="SSF46689">
    <property type="entry name" value="Homeodomain-like"/>
    <property type="match status" value="1"/>
</dbReference>
<feature type="DNA-binding region" description="H-T-H motif" evidence="2">
    <location>
        <begin position="40"/>
        <end position="59"/>
    </location>
</feature>
<dbReference type="PRINTS" id="PR00455">
    <property type="entry name" value="HTHTETR"/>
</dbReference>
<keyword evidence="1 2" id="KW-0238">DNA-binding</keyword>
<keyword evidence="5" id="KW-1185">Reference proteome</keyword>
<dbReference type="Pfam" id="PF17918">
    <property type="entry name" value="TetR_C_15"/>
    <property type="match status" value="1"/>
</dbReference>
<dbReference type="RefSeq" id="WP_074109205.1">
    <property type="nucleotide sequence ID" value="NZ_LVWI01000086.1"/>
</dbReference>
<comment type="caution">
    <text evidence="4">The sequence shown here is derived from an EMBL/GenBank/DDBJ whole genome shotgun (WGS) entry which is preliminary data.</text>
</comment>
<accession>A0ABX3EIH3</accession>
<evidence type="ECO:0000313" key="4">
    <source>
        <dbReference type="EMBL" id="OKP80007.1"/>
    </source>
</evidence>
<gene>
    <name evidence="4" type="ORF">A3844_27600</name>
</gene>
<evidence type="ECO:0000259" key="3">
    <source>
        <dbReference type="PROSITE" id="PS50977"/>
    </source>
</evidence>
<dbReference type="PANTHER" id="PTHR43479">
    <property type="entry name" value="ACREF/ENVCD OPERON REPRESSOR-RELATED"/>
    <property type="match status" value="1"/>
</dbReference>
<dbReference type="Gene3D" id="1.10.10.60">
    <property type="entry name" value="Homeodomain-like"/>
    <property type="match status" value="1"/>
</dbReference>
<dbReference type="InterPro" id="IPR001647">
    <property type="entry name" value="HTH_TetR"/>
</dbReference>
<dbReference type="InterPro" id="IPR009057">
    <property type="entry name" value="Homeodomain-like_sf"/>
</dbReference>
<dbReference type="InterPro" id="IPR050624">
    <property type="entry name" value="HTH-type_Tx_Regulator"/>
</dbReference>